<dbReference type="EMBL" id="JXLP01000002">
    <property type="protein sequence ID" value="KIL79583.1"/>
    <property type="molecule type" value="Genomic_DNA"/>
</dbReference>
<gene>
    <name evidence="1" type="ORF">SD77_2037</name>
</gene>
<organism evidence="1 2">
    <name type="scientific">Bacillus badius</name>
    <dbReference type="NCBI Taxonomy" id="1455"/>
    <lineage>
        <taxon>Bacteria</taxon>
        <taxon>Bacillati</taxon>
        <taxon>Bacillota</taxon>
        <taxon>Bacilli</taxon>
        <taxon>Bacillales</taxon>
        <taxon>Bacillaceae</taxon>
        <taxon>Pseudobacillus</taxon>
    </lineage>
</organism>
<dbReference type="Proteomes" id="UP000031982">
    <property type="component" value="Unassembled WGS sequence"/>
</dbReference>
<accession>A0ABR5AXV7</accession>
<keyword evidence="2" id="KW-1185">Reference proteome</keyword>
<sequence>MKWLQLLIEQQQSAFLRMWSKEMNHGERVHRSFVKSLR</sequence>
<proteinExistence type="predicted"/>
<evidence type="ECO:0008006" key="3">
    <source>
        <dbReference type="Google" id="ProtNLM"/>
    </source>
</evidence>
<evidence type="ECO:0000313" key="1">
    <source>
        <dbReference type="EMBL" id="KIL79583.1"/>
    </source>
</evidence>
<evidence type="ECO:0000313" key="2">
    <source>
        <dbReference type="Proteomes" id="UP000031982"/>
    </source>
</evidence>
<name>A0ABR5AXV7_BACBA</name>
<comment type="caution">
    <text evidence="1">The sequence shown here is derived from an EMBL/GenBank/DDBJ whole genome shotgun (WGS) entry which is preliminary data.</text>
</comment>
<reference evidence="1 2" key="1">
    <citation type="submission" date="2015-01" db="EMBL/GenBank/DDBJ databases">
        <title>Genome Assembly of Bacillus badius MTCC 1458.</title>
        <authorList>
            <person name="Verma A."/>
            <person name="Khatri I."/>
            <person name="Mual P."/>
            <person name="Subramanian S."/>
            <person name="Krishnamurthi S."/>
        </authorList>
    </citation>
    <scope>NUCLEOTIDE SEQUENCE [LARGE SCALE GENOMIC DNA]</scope>
    <source>
        <strain evidence="1 2">MTCC 1458</strain>
    </source>
</reference>
<protein>
    <recommendedName>
        <fullName evidence="3">Mobile element protein</fullName>
    </recommendedName>
</protein>